<evidence type="ECO:0000313" key="3">
    <source>
        <dbReference type="Proteomes" id="UP000613512"/>
    </source>
</evidence>
<sequence length="42" mass="5092">MKKDKKHNQKELKQENKKANDATLQDGFRYDYNDSSEFQNKK</sequence>
<accession>A0A916RUJ7</accession>
<feature type="region of interest" description="Disordered" evidence="1">
    <location>
        <begin position="1"/>
        <end position="42"/>
    </location>
</feature>
<evidence type="ECO:0000313" key="2">
    <source>
        <dbReference type="EMBL" id="GGA71754.1"/>
    </source>
</evidence>
<name>A0A916RUJ7_9BACI</name>
<dbReference type="EMBL" id="BMEY01000006">
    <property type="protein sequence ID" value="GGA71754.1"/>
    <property type="molecule type" value="Genomic_DNA"/>
</dbReference>
<dbReference type="RefSeq" id="WP_268237913.1">
    <property type="nucleotide sequence ID" value="NZ_BMEY01000006.1"/>
</dbReference>
<reference evidence="2" key="1">
    <citation type="journal article" date="2014" name="Int. J. Syst. Evol. Microbiol.">
        <title>Complete genome sequence of Corynebacterium casei LMG S-19264T (=DSM 44701T), isolated from a smear-ripened cheese.</title>
        <authorList>
            <consortium name="US DOE Joint Genome Institute (JGI-PGF)"/>
            <person name="Walter F."/>
            <person name="Albersmeier A."/>
            <person name="Kalinowski J."/>
            <person name="Ruckert C."/>
        </authorList>
    </citation>
    <scope>NUCLEOTIDE SEQUENCE</scope>
    <source>
        <strain evidence="2">CGMCC 1.12408</strain>
    </source>
</reference>
<feature type="compositionally biased region" description="Polar residues" evidence="1">
    <location>
        <begin position="33"/>
        <end position="42"/>
    </location>
</feature>
<evidence type="ECO:0000256" key="1">
    <source>
        <dbReference type="SAM" id="MobiDB-lite"/>
    </source>
</evidence>
<comment type="caution">
    <text evidence="2">The sequence shown here is derived from an EMBL/GenBank/DDBJ whole genome shotgun (WGS) entry which is preliminary data.</text>
</comment>
<protein>
    <submittedName>
        <fullName evidence="2">Uncharacterized protein</fullName>
    </submittedName>
</protein>
<keyword evidence="3" id="KW-1185">Reference proteome</keyword>
<reference evidence="2" key="2">
    <citation type="submission" date="2020-09" db="EMBL/GenBank/DDBJ databases">
        <authorList>
            <person name="Sun Q."/>
            <person name="Zhou Y."/>
        </authorList>
    </citation>
    <scope>NUCLEOTIDE SEQUENCE</scope>
    <source>
        <strain evidence="2">CGMCC 1.12408</strain>
    </source>
</reference>
<gene>
    <name evidence="2" type="ORF">GCM10008025_14530</name>
</gene>
<dbReference type="AlphaFoldDB" id="A0A916RUJ7"/>
<dbReference type="Proteomes" id="UP000613512">
    <property type="component" value="Unassembled WGS sequence"/>
</dbReference>
<proteinExistence type="predicted"/>
<organism evidence="2 3">
    <name type="scientific">Ornithinibacillus halotolerans</name>
    <dbReference type="NCBI Taxonomy" id="1274357"/>
    <lineage>
        <taxon>Bacteria</taxon>
        <taxon>Bacillati</taxon>
        <taxon>Bacillota</taxon>
        <taxon>Bacilli</taxon>
        <taxon>Bacillales</taxon>
        <taxon>Bacillaceae</taxon>
        <taxon>Ornithinibacillus</taxon>
    </lineage>
</organism>
<feature type="compositionally biased region" description="Basic and acidic residues" evidence="1">
    <location>
        <begin position="1"/>
        <end position="20"/>
    </location>
</feature>